<dbReference type="Pfam" id="PF03372">
    <property type="entry name" value="Exo_endo_phos"/>
    <property type="match status" value="1"/>
</dbReference>
<name>A0A7D9K4B6_PARCT</name>
<dbReference type="AlphaFoldDB" id="A0A7D9K4B6"/>
<feature type="non-terminal residue" evidence="2">
    <location>
        <position position="302"/>
    </location>
</feature>
<sequence length="302" mass="34956">MAAAKSKLFVIFSNINNKGRLVLLLVFVFVLLLLLHKVRHSDMVKSEPVFRRTLKRVRSSEDEFCLVSYNILADMPVRANPNGYLPLPMVEKLKEPDPKTSPRHRQLMKEITWLKPDIINMQEVDTPYFSVLEEELGQSGFEGSHEPHFKGKNGLATFYNTKKFRLEKIVTYNFNELLSRLFDLSQFDKNNKFNQRVVIFSHLIEVKTGKSLVVANLHSMFGGWRQPDMQALQISLFLQQLHKFVASLQEDSSVPWVISGDFNTYPYFPLYDIISTGNVTDEGLERLNPNKYKYPQVVPKPK</sequence>
<protein>
    <recommendedName>
        <fullName evidence="1">Endonuclease/exonuclease/phosphatase domain-containing protein</fullName>
    </recommendedName>
</protein>
<comment type="caution">
    <text evidence="2">The sequence shown here is derived from an EMBL/GenBank/DDBJ whole genome shotgun (WGS) entry which is preliminary data.</text>
</comment>
<gene>
    <name evidence="2" type="ORF">PACLA_8A054327</name>
</gene>
<proteinExistence type="predicted"/>
<dbReference type="OrthoDB" id="10253982at2759"/>
<keyword evidence="3" id="KW-1185">Reference proteome</keyword>
<evidence type="ECO:0000313" key="3">
    <source>
        <dbReference type="Proteomes" id="UP001152795"/>
    </source>
</evidence>
<dbReference type="InterPro" id="IPR050410">
    <property type="entry name" value="CCR4/nocturin_mRNA_transcr"/>
</dbReference>
<reference evidence="2" key="1">
    <citation type="submission" date="2020-04" db="EMBL/GenBank/DDBJ databases">
        <authorList>
            <person name="Alioto T."/>
            <person name="Alioto T."/>
            <person name="Gomez Garrido J."/>
        </authorList>
    </citation>
    <scope>NUCLEOTIDE SEQUENCE</scope>
    <source>
        <strain evidence="2">A484AB</strain>
    </source>
</reference>
<dbReference type="SUPFAM" id="SSF56219">
    <property type="entry name" value="DNase I-like"/>
    <property type="match status" value="1"/>
</dbReference>
<dbReference type="Gene3D" id="3.60.10.10">
    <property type="entry name" value="Endonuclease/exonuclease/phosphatase"/>
    <property type="match status" value="1"/>
</dbReference>
<evidence type="ECO:0000313" key="2">
    <source>
        <dbReference type="EMBL" id="CAB4040280.1"/>
    </source>
</evidence>
<feature type="domain" description="Endonuclease/exonuclease/phosphatase" evidence="1">
    <location>
        <begin position="68"/>
        <end position="266"/>
    </location>
</feature>
<organism evidence="2 3">
    <name type="scientific">Paramuricea clavata</name>
    <name type="common">Red gorgonian</name>
    <name type="synonym">Violescent sea-whip</name>
    <dbReference type="NCBI Taxonomy" id="317549"/>
    <lineage>
        <taxon>Eukaryota</taxon>
        <taxon>Metazoa</taxon>
        <taxon>Cnidaria</taxon>
        <taxon>Anthozoa</taxon>
        <taxon>Octocorallia</taxon>
        <taxon>Malacalcyonacea</taxon>
        <taxon>Plexauridae</taxon>
        <taxon>Paramuricea</taxon>
    </lineage>
</organism>
<dbReference type="PANTHER" id="PTHR12121">
    <property type="entry name" value="CARBON CATABOLITE REPRESSOR PROTEIN 4"/>
    <property type="match status" value="1"/>
</dbReference>
<evidence type="ECO:0000259" key="1">
    <source>
        <dbReference type="Pfam" id="PF03372"/>
    </source>
</evidence>
<dbReference type="GO" id="GO:0000175">
    <property type="term" value="F:3'-5'-RNA exonuclease activity"/>
    <property type="evidence" value="ECO:0007669"/>
    <property type="project" value="TreeGrafter"/>
</dbReference>
<dbReference type="EMBL" id="CACRXK020026564">
    <property type="protein sequence ID" value="CAB4040280.1"/>
    <property type="molecule type" value="Genomic_DNA"/>
</dbReference>
<dbReference type="PANTHER" id="PTHR12121:SF98">
    <property type="entry name" value="ENDONUCLEASE_EXONUCLEASE_PHOSPHATASE DOMAIN-CONTAINING PROTEIN"/>
    <property type="match status" value="1"/>
</dbReference>
<accession>A0A7D9K4B6</accession>
<dbReference type="InterPro" id="IPR005135">
    <property type="entry name" value="Endo/exonuclease/phosphatase"/>
</dbReference>
<dbReference type="InterPro" id="IPR036691">
    <property type="entry name" value="Endo/exonu/phosph_ase_sf"/>
</dbReference>
<dbReference type="Proteomes" id="UP001152795">
    <property type="component" value="Unassembled WGS sequence"/>
</dbReference>